<reference evidence="2" key="1">
    <citation type="submission" date="2022-04" db="EMBL/GenBank/DDBJ databases">
        <title>A functionally conserved STORR gene fusion in Papaver species that diverged 16.8 million years ago.</title>
        <authorList>
            <person name="Catania T."/>
        </authorList>
    </citation>
    <scope>NUCLEOTIDE SEQUENCE</scope>
    <source>
        <strain evidence="2">S-188037</strain>
    </source>
</reference>
<dbReference type="AlphaFoldDB" id="A0AAD4SBI0"/>
<name>A0AAD4SBI0_9MAGN</name>
<protein>
    <submittedName>
        <fullName evidence="2">Uncharacterized protein</fullName>
    </submittedName>
</protein>
<organism evidence="2 3">
    <name type="scientific">Papaver atlanticum</name>
    <dbReference type="NCBI Taxonomy" id="357466"/>
    <lineage>
        <taxon>Eukaryota</taxon>
        <taxon>Viridiplantae</taxon>
        <taxon>Streptophyta</taxon>
        <taxon>Embryophyta</taxon>
        <taxon>Tracheophyta</taxon>
        <taxon>Spermatophyta</taxon>
        <taxon>Magnoliopsida</taxon>
        <taxon>Ranunculales</taxon>
        <taxon>Papaveraceae</taxon>
        <taxon>Papaveroideae</taxon>
        <taxon>Papaver</taxon>
    </lineage>
</organism>
<comment type="caution">
    <text evidence="2">The sequence shown here is derived from an EMBL/GenBank/DDBJ whole genome shotgun (WGS) entry which is preliminary data.</text>
</comment>
<dbReference type="EMBL" id="JAJJMB010012308">
    <property type="protein sequence ID" value="KAI3878429.1"/>
    <property type="molecule type" value="Genomic_DNA"/>
</dbReference>
<gene>
    <name evidence="2" type="ORF">MKW98_001844</name>
</gene>
<evidence type="ECO:0000313" key="3">
    <source>
        <dbReference type="Proteomes" id="UP001202328"/>
    </source>
</evidence>
<feature type="region of interest" description="Disordered" evidence="1">
    <location>
        <begin position="24"/>
        <end position="45"/>
    </location>
</feature>
<dbReference type="Proteomes" id="UP001202328">
    <property type="component" value="Unassembled WGS sequence"/>
</dbReference>
<evidence type="ECO:0000313" key="2">
    <source>
        <dbReference type="EMBL" id="KAI3878429.1"/>
    </source>
</evidence>
<accession>A0AAD4SBI0</accession>
<evidence type="ECO:0000256" key="1">
    <source>
        <dbReference type="SAM" id="MobiDB-lite"/>
    </source>
</evidence>
<sequence>MKPEDVFRRGKEVIIGEINMPAAAAPPPQAATTAASHGVGGGHQRCSKWTGRMQIDVQVLEKEESIRKFVGKLKVMVLHLLMKMINPQMVLIRLITMVLLLI</sequence>
<proteinExistence type="predicted"/>
<keyword evidence="3" id="KW-1185">Reference proteome</keyword>